<evidence type="ECO:0000256" key="5">
    <source>
        <dbReference type="ARBA" id="ARBA00023172"/>
    </source>
</evidence>
<evidence type="ECO:0000256" key="3">
    <source>
        <dbReference type="ARBA" id="ARBA00022771"/>
    </source>
</evidence>
<dbReference type="Pfam" id="PF02132">
    <property type="entry name" value="RecR_ZnF"/>
    <property type="match status" value="1"/>
</dbReference>
<dbReference type="PANTHER" id="PTHR30446">
    <property type="entry name" value="RECOMBINATION PROTEIN RECR"/>
    <property type="match status" value="1"/>
</dbReference>
<dbReference type="GO" id="GO:0008270">
    <property type="term" value="F:zinc ion binding"/>
    <property type="evidence" value="ECO:0007669"/>
    <property type="project" value="UniProtKB-KW"/>
</dbReference>
<dbReference type="PANTHER" id="PTHR30446:SF0">
    <property type="entry name" value="RECOMBINATION PROTEIN RECR"/>
    <property type="match status" value="1"/>
</dbReference>
<dbReference type="GO" id="GO:0006310">
    <property type="term" value="P:DNA recombination"/>
    <property type="evidence" value="ECO:0007669"/>
    <property type="project" value="UniProtKB-UniRule"/>
</dbReference>
<evidence type="ECO:0000256" key="1">
    <source>
        <dbReference type="ARBA" id="ARBA00022723"/>
    </source>
</evidence>
<feature type="zinc finger region" description="C4-type" evidence="7">
    <location>
        <begin position="54"/>
        <end position="69"/>
    </location>
</feature>
<dbReference type="InterPro" id="IPR006171">
    <property type="entry name" value="TOPRIM_dom"/>
</dbReference>
<evidence type="ECO:0000256" key="6">
    <source>
        <dbReference type="ARBA" id="ARBA00023204"/>
    </source>
</evidence>
<dbReference type="InterPro" id="IPR034137">
    <property type="entry name" value="TOPRIM_RecR"/>
</dbReference>
<gene>
    <name evidence="7 9" type="primary">recR</name>
    <name evidence="10" type="ORF">FUT82_14735</name>
    <name evidence="9" type="ORF">TPHV1_270012</name>
</gene>
<keyword evidence="3 7" id="KW-0863">Zinc-finger</keyword>
<evidence type="ECO:0000313" key="11">
    <source>
        <dbReference type="Proteomes" id="UP000042527"/>
    </source>
</evidence>
<dbReference type="EMBL" id="CDNC01000020">
    <property type="protein sequence ID" value="CEM62055.1"/>
    <property type="molecule type" value="Genomic_DNA"/>
</dbReference>
<dbReference type="SMART" id="SM00493">
    <property type="entry name" value="TOPRIM"/>
    <property type="match status" value="1"/>
</dbReference>
<protein>
    <recommendedName>
        <fullName evidence="7">Recombination protein RecR</fullName>
    </recommendedName>
</protein>
<evidence type="ECO:0000313" key="12">
    <source>
        <dbReference type="Proteomes" id="UP000323594"/>
    </source>
</evidence>
<evidence type="ECO:0000256" key="7">
    <source>
        <dbReference type="HAMAP-Rule" id="MF_00017"/>
    </source>
</evidence>
<evidence type="ECO:0000313" key="10">
    <source>
        <dbReference type="EMBL" id="QEJ99124.1"/>
    </source>
</evidence>
<dbReference type="Proteomes" id="UP000323594">
    <property type="component" value="Chromosome"/>
</dbReference>
<keyword evidence="1 7" id="KW-0479">Metal-binding</keyword>
<name>A0A0B7GYQ1_TREPH</name>
<dbReference type="Gene3D" id="3.40.1360.10">
    <property type="match status" value="1"/>
</dbReference>
<dbReference type="Proteomes" id="UP000042527">
    <property type="component" value="Unassembled WGS sequence"/>
</dbReference>
<dbReference type="GO" id="GO:0003677">
    <property type="term" value="F:DNA binding"/>
    <property type="evidence" value="ECO:0007669"/>
    <property type="project" value="UniProtKB-UniRule"/>
</dbReference>
<dbReference type="GeneID" id="57752227"/>
<dbReference type="OrthoDB" id="9802672at2"/>
<keyword evidence="5 7" id="KW-0233">DNA recombination</keyword>
<dbReference type="Pfam" id="PF21175">
    <property type="entry name" value="RecR_C"/>
    <property type="match status" value="1"/>
</dbReference>
<dbReference type="Gene3D" id="1.10.8.420">
    <property type="entry name" value="RecR Domain 1"/>
    <property type="match status" value="1"/>
</dbReference>
<dbReference type="SUPFAM" id="SSF111304">
    <property type="entry name" value="Recombination protein RecR"/>
    <property type="match status" value="1"/>
</dbReference>
<keyword evidence="2 7" id="KW-0227">DNA damage</keyword>
<dbReference type="Pfam" id="PF13662">
    <property type="entry name" value="Toprim_4"/>
    <property type="match status" value="1"/>
</dbReference>
<dbReference type="InterPro" id="IPR023627">
    <property type="entry name" value="Rcmb_RecR"/>
</dbReference>
<dbReference type="AlphaFoldDB" id="A0A0B7GYQ1"/>
<accession>A0A0B7GYQ1</accession>
<dbReference type="PROSITE" id="PS50880">
    <property type="entry name" value="TOPRIM"/>
    <property type="match status" value="1"/>
</dbReference>
<dbReference type="CDD" id="cd01025">
    <property type="entry name" value="TOPRIM_recR"/>
    <property type="match status" value="1"/>
</dbReference>
<evidence type="ECO:0000259" key="8">
    <source>
        <dbReference type="PROSITE" id="PS50880"/>
    </source>
</evidence>
<reference evidence="11" key="2">
    <citation type="submission" date="2015-01" db="EMBL/GenBank/DDBJ databases">
        <authorList>
            <person name="Manzoor Shahid"/>
            <person name="Zubair Saima"/>
        </authorList>
    </citation>
    <scope>NUCLEOTIDE SEQUENCE [LARGE SCALE GENOMIC DNA]</scope>
    <source>
        <strain evidence="11">V1</strain>
    </source>
</reference>
<evidence type="ECO:0000256" key="4">
    <source>
        <dbReference type="ARBA" id="ARBA00022833"/>
    </source>
</evidence>
<evidence type="ECO:0000256" key="2">
    <source>
        <dbReference type="ARBA" id="ARBA00022763"/>
    </source>
</evidence>
<comment type="similarity">
    <text evidence="7">Belongs to the RecR family.</text>
</comment>
<sequence length="197" mass="21428">MNALDDLIDNFSRLPGIGKKSAMRLAYHLLKRSPTEAQALAKSILMLHEKIHPCSVCGAFTDQDLCLICADPLRDTSTICVVEQPQDVETVAAVAEYNGLFHVLGGVIAPLEGVGPDQLRIGELIKRIQQGNIKEIILATNPTIEGDTTALYLQKILQDFSLTVSRLASGLPVGGDLEYTDRLTLARSFRGRINLSS</sequence>
<comment type="function">
    <text evidence="7">May play a role in DNA repair. It seems to be involved in an RecBC-independent recombinational process of DNA repair. It may act with RecF and RecO.</text>
</comment>
<reference evidence="9" key="1">
    <citation type="submission" date="2015-01" db="EMBL/GenBank/DDBJ databases">
        <authorList>
            <person name="Xiang T."/>
            <person name="Song Y."/>
            <person name="Huang L."/>
            <person name="Wang B."/>
            <person name="Wu P."/>
        </authorList>
    </citation>
    <scope>NUCLEOTIDE SEQUENCE [LARGE SCALE GENOMIC DNA]</scope>
    <source>
        <strain evidence="9">V1</strain>
    </source>
</reference>
<evidence type="ECO:0000313" key="9">
    <source>
        <dbReference type="EMBL" id="CEM62055.1"/>
    </source>
</evidence>
<dbReference type="Gene3D" id="3.30.60.80">
    <property type="match status" value="1"/>
</dbReference>
<dbReference type="NCBIfam" id="TIGR00615">
    <property type="entry name" value="recR"/>
    <property type="match status" value="1"/>
</dbReference>
<feature type="domain" description="Toprim" evidence="8">
    <location>
        <begin position="77"/>
        <end position="172"/>
    </location>
</feature>
<dbReference type="InterPro" id="IPR015967">
    <property type="entry name" value="Rcmb_RecR_Znf"/>
</dbReference>
<dbReference type="InterPro" id="IPR000093">
    <property type="entry name" value="DNA_Rcmb_RecR"/>
</dbReference>
<reference evidence="10 12" key="3">
    <citation type="submission" date="2019-08" db="EMBL/GenBank/DDBJ databases">
        <authorList>
            <person name="Kuhnert P."/>
        </authorList>
    </citation>
    <scope>NUCLEOTIDE SEQUENCE [LARGE SCALE GENOMIC DNA]</scope>
    <source>
        <strain evidence="10 12">B36.5</strain>
    </source>
</reference>
<dbReference type="HAMAP" id="MF_00017">
    <property type="entry name" value="RecR"/>
    <property type="match status" value="1"/>
</dbReference>
<keyword evidence="4 7" id="KW-0862">Zinc</keyword>
<proteinExistence type="inferred from homology"/>
<dbReference type="RefSeq" id="WP_002696753.1">
    <property type="nucleotide sequence ID" value="NZ_CDNC01000020.1"/>
</dbReference>
<keyword evidence="11" id="KW-1185">Reference proteome</keyword>
<organism evidence="9 11">
    <name type="scientific">Treponema phagedenis</name>
    <dbReference type="NCBI Taxonomy" id="162"/>
    <lineage>
        <taxon>Bacteria</taxon>
        <taxon>Pseudomonadati</taxon>
        <taxon>Spirochaetota</taxon>
        <taxon>Spirochaetia</taxon>
        <taxon>Spirochaetales</taxon>
        <taxon>Treponemataceae</taxon>
        <taxon>Treponema</taxon>
    </lineage>
</organism>
<dbReference type="Pfam" id="PF21176">
    <property type="entry name" value="RecR_HhH"/>
    <property type="match status" value="1"/>
</dbReference>
<dbReference type="Gene3D" id="6.10.250.240">
    <property type="match status" value="1"/>
</dbReference>
<keyword evidence="6 7" id="KW-0234">DNA repair</keyword>
<dbReference type="PROSITE" id="PS01300">
    <property type="entry name" value="RECR"/>
    <property type="match status" value="1"/>
</dbReference>
<dbReference type="GO" id="GO:0006281">
    <property type="term" value="P:DNA repair"/>
    <property type="evidence" value="ECO:0007669"/>
    <property type="project" value="UniProtKB-UniRule"/>
</dbReference>
<dbReference type="EMBL" id="CP042817">
    <property type="protein sequence ID" value="QEJ99124.1"/>
    <property type="molecule type" value="Genomic_DNA"/>
</dbReference>